<feature type="transmembrane region" description="Helical" evidence="11">
    <location>
        <begin position="210"/>
        <end position="231"/>
    </location>
</feature>
<keyword evidence="13" id="KW-1185">Reference proteome</keyword>
<keyword evidence="8 11" id="KW-1133">Transmembrane helix</keyword>
<evidence type="ECO:0000256" key="10">
    <source>
        <dbReference type="ARBA" id="ARBA00023136"/>
    </source>
</evidence>
<dbReference type="eggNOG" id="arCOG02720">
    <property type="taxonomic scope" value="Archaea"/>
</dbReference>
<evidence type="ECO:0000256" key="11">
    <source>
        <dbReference type="SAM" id="Phobius"/>
    </source>
</evidence>
<dbReference type="GeneID" id="6165358"/>
<evidence type="ECO:0000256" key="7">
    <source>
        <dbReference type="ARBA" id="ARBA00022982"/>
    </source>
</evidence>
<keyword evidence="4" id="KW-0349">Heme</keyword>
<dbReference type="GO" id="GO:0070069">
    <property type="term" value="C:cytochrome complex"/>
    <property type="evidence" value="ECO:0007669"/>
    <property type="project" value="InterPro"/>
</dbReference>
<dbReference type="GO" id="GO:0046872">
    <property type="term" value="F:metal ion binding"/>
    <property type="evidence" value="ECO:0007669"/>
    <property type="project" value="UniProtKB-KW"/>
</dbReference>
<dbReference type="HOGENOM" id="CLU_747267_0_0_2"/>
<keyword evidence="5 11" id="KW-0812">Transmembrane</keyword>
<feature type="transmembrane region" description="Helical" evidence="11">
    <location>
        <begin position="175"/>
        <end position="198"/>
    </location>
</feature>
<feature type="transmembrane region" description="Helical" evidence="11">
    <location>
        <begin position="6"/>
        <end position="36"/>
    </location>
</feature>
<keyword evidence="3" id="KW-1003">Cell membrane</keyword>
<evidence type="ECO:0000256" key="3">
    <source>
        <dbReference type="ARBA" id="ARBA00022475"/>
    </source>
</evidence>
<keyword evidence="6" id="KW-0479">Metal-binding</keyword>
<sequence length="367" mass="39731">MNEAVFVGFVGLGLSVTLHIIFTAMTLGTGIIAALYRWIAYKNNDAWAELFARKAFKVLIVSELFSGVWGTIITVFLAGFFTAVTTLATNTLFIPISIAIASIMVRIPAIAISWYTWGKISPRSHSIVMWIMALSGFGIPFGFRAIFAEINHPQAIGYYLQTGANPGWMAYGNPLFWTLYLHTVAAVISTGGFVVASLMALEKDPRGVKVGLTFGFGLLTAQLLFGPLYWYSLGVYSPLLYQAVNSTFLPIFAVKLAAVVALLALGYTALRAAKAGAVAPHVKFLGPLALFVVALGEILNDGARYPNLVIVGDKGLPADLFANFYMDIPMPAVNVILAFLVLAIVVFTTAAFYALYRRFLAEVPTVE</sequence>
<dbReference type="GO" id="GO:0019646">
    <property type="term" value="P:aerobic electron transport chain"/>
    <property type="evidence" value="ECO:0007669"/>
    <property type="project" value="InterPro"/>
</dbReference>
<evidence type="ECO:0000256" key="9">
    <source>
        <dbReference type="ARBA" id="ARBA00023004"/>
    </source>
</evidence>
<dbReference type="Pfam" id="PF01654">
    <property type="entry name" value="Cyt_bd_oxida_I"/>
    <property type="match status" value="1"/>
</dbReference>
<keyword evidence="2" id="KW-0813">Transport</keyword>
<dbReference type="GO" id="GO:0005886">
    <property type="term" value="C:plasma membrane"/>
    <property type="evidence" value="ECO:0007669"/>
    <property type="project" value="UniProtKB-SubCell"/>
</dbReference>
<evidence type="ECO:0000256" key="4">
    <source>
        <dbReference type="ARBA" id="ARBA00022617"/>
    </source>
</evidence>
<reference evidence="12" key="1">
    <citation type="submission" date="2008-03" db="EMBL/GenBank/DDBJ databases">
        <title>Complete sequence of Thermoproteus neutrophilus V24Sta.</title>
        <authorList>
            <consortium name="US DOE Joint Genome Institute"/>
            <person name="Copeland A."/>
            <person name="Lucas S."/>
            <person name="Lapidus A."/>
            <person name="Glavina del Rio T."/>
            <person name="Dalin E."/>
            <person name="Tice H."/>
            <person name="Bruce D."/>
            <person name="Goodwin L."/>
            <person name="Pitluck S."/>
            <person name="Sims D."/>
            <person name="Brettin T."/>
            <person name="Detter J.C."/>
            <person name="Han C."/>
            <person name="Kuske C.R."/>
            <person name="Schmutz J."/>
            <person name="Larimer F."/>
            <person name="Land M."/>
            <person name="Hauser L."/>
            <person name="Kyrpides N."/>
            <person name="Mikhailova N."/>
            <person name="Biddle J.F."/>
            <person name="Zhang Z."/>
            <person name="Fitz-Gibbon S.T."/>
            <person name="Lowe T.M."/>
            <person name="Saltikov C."/>
            <person name="House C.H."/>
            <person name="Richardson P."/>
        </authorList>
    </citation>
    <scope>NUCLEOTIDE SEQUENCE [LARGE SCALE GENOMIC DNA]</scope>
    <source>
        <strain evidence="12">V24Sta</strain>
    </source>
</reference>
<dbReference type="EMBL" id="CP001014">
    <property type="protein sequence ID" value="ACB39272.1"/>
    <property type="molecule type" value="Genomic_DNA"/>
</dbReference>
<gene>
    <name evidence="12" type="ordered locus">Tneu_0321</name>
</gene>
<proteinExistence type="predicted"/>
<evidence type="ECO:0000313" key="12">
    <source>
        <dbReference type="EMBL" id="ACB39272.1"/>
    </source>
</evidence>
<feature type="transmembrane region" description="Helical" evidence="11">
    <location>
        <begin position="92"/>
        <end position="115"/>
    </location>
</feature>
<accession>B1YBE1</accession>
<comment type="subcellular location">
    <subcellularLocation>
        <location evidence="1">Cell membrane</location>
        <topology evidence="1">Multi-pass membrane protein</topology>
    </subcellularLocation>
</comment>
<evidence type="ECO:0000256" key="2">
    <source>
        <dbReference type="ARBA" id="ARBA00022448"/>
    </source>
</evidence>
<dbReference type="InterPro" id="IPR002585">
    <property type="entry name" value="Cyt-d_ubiquinol_oxidase_su_1"/>
</dbReference>
<dbReference type="Proteomes" id="UP000001694">
    <property type="component" value="Chromosome"/>
</dbReference>
<dbReference type="GO" id="GO:0009055">
    <property type="term" value="F:electron transfer activity"/>
    <property type="evidence" value="ECO:0007669"/>
    <property type="project" value="InterPro"/>
</dbReference>
<feature type="transmembrane region" description="Helical" evidence="11">
    <location>
        <begin position="335"/>
        <end position="356"/>
    </location>
</feature>
<organism evidence="12 13">
    <name type="scientific">Pyrobaculum neutrophilum (strain DSM 2338 / JCM 9278 / NBRC 100436 / V24Sta)</name>
    <name type="common">Thermoproteus neutrophilus</name>
    <dbReference type="NCBI Taxonomy" id="444157"/>
    <lineage>
        <taxon>Archaea</taxon>
        <taxon>Thermoproteota</taxon>
        <taxon>Thermoprotei</taxon>
        <taxon>Thermoproteales</taxon>
        <taxon>Thermoproteaceae</taxon>
        <taxon>Pyrobaculum</taxon>
    </lineage>
</organism>
<dbReference type="RefSeq" id="WP_012349693.1">
    <property type="nucleotide sequence ID" value="NC_010525.1"/>
</dbReference>
<name>B1YBE1_PYRNV</name>
<evidence type="ECO:0000256" key="8">
    <source>
        <dbReference type="ARBA" id="ARBA00022989"/>
    </source>
</evidence>
<evidence type="ECO:0000313" key="13">
    <source>
        <dbReference type="Proteomes" id="UP000001694"/>
    </source>
</evidence>
<dbReference type="STRING" id="444157.Tneu_0321"/>
<dbReference type="OrthoDB" id="15382at2157"/>
<feature type="transmembrane region" description="Helical" evidence="11">
    <location>
        <begin position="282"/>
        <end position="299"/>
    </location>
</feature>
<feature type="transmembrane region" description="Helical" evidence="11">
    <location>
        <begin position="251"/>
        <end position="270"/>
    </location>
</feature>
<keyword evidence="7" id="KW-0249">Electron transport</keyword>
<feature type="transmembrane region" description="Helical" evidence="11">
    <location>
        <begin position="127"/>
        <end position="147"/>
    </location>
</feature>
<evidence type="ECO:0000256" key="1">
    <source>
        <dbReference type="ARBA" id="ARBA00004651"/>
    </source>
</evidence>
<evidence type="ECO:0000256" key="5">
    <source>
        <dbReference type="ARBA" id="ARBA00022692"/>
    </source>
</evidence>
<dbReference type="AlphaFoldDB" id="B1YBE1"/>
<feature type="transmembrane region" description="Helical" evidence="11">
    <location>
        <begin position="56"/>
        <end position="80"/>
    </location>
</feature>
<keyword evidence="9" id="KW-0408">Iron</keyword>
<protein>
    <submittedName>
        <fullName evidence="12">Cytochrome oxidase,subunit I</fullName>
    </submittedName>
</protein>
<evidence type="ECO:0000256" key="6">
    <source>
        <dbReference type="ARBA" id="ARBA00022723"/>
    </source>
</evidence>
<keyword evidence="10 11" id="KW-0472">Membrane</keyword>
<dbReference type="KEGG" id="tne:Tneu_0321"/>